<organism evidence="1 2">
    <name type="scientific">Staphylococcus felis</name>
    <dbReference type="NCBI Taxonomy" id="46127"/>
    <lineage>
        <taxon>Bacteria</taxon>
        <taxon>Bacillati</taxon>
        <taxon>Bacillota</taxon>
        <taxon>Bacilli</taxon>
        <taxon>Bacillales</taxon>
        <taxon>Staphylococcaceae</taxon>
        <taxon>Staphylococcus</taxon>
    </lineage>
</organism>
<dbReference type="InterPro" id="IPR027417">
    <property type="entry name" value="P-loop_NTPase"/>
</dbReference>
<proteinExistence type="predicted"/>
<reference evidence="1 2" key="1">
    <citation type="journal article" date="2018" name="Vet. Microbiol.">
        <title>Characterisation of Staphylococcus felis isolated from cats using whole genome sequencing.</title>
        <authorList>
            <person name="Worthing K."/>
            <person name="Pang S."/>
            <person name="Trott D.J."/>
            <person name="Abraham S."/>
            <person name="Coombs G.W."/>
            <person name="Jordan D."/>
            <person name="McIntyre L."/>
            <person name="Davies M.R."/>
            <person name="Norris J."/>
        </authorList>
    </citation>
    <scope>NUCLEOTIDE SEQUENCE [LARGE SCALE GENOMIC DNA]</scope>
    <source>
        <strain evidence="1 2">F9</strain>
    </source>
</reference>
<evidence type="ECO:0008006" key="3">
    <source>
        <dbReference type="Google" id="ProtNLM"/>
    </source>
</evidence>
<name>A0A3E0IRA2_9STAP</name>
<gene>
    <name evidence="1" type="ORF">DOS83_03515</name>
</gene>
<comment type="caution">
    <text evidence="1">The sequence shown here is derived from an EMBL/GenBank/DDBJ whole genome shotgun (WGS) entry which is preliminary data.</text>
</comment>
<evidence type="ECO:0000313" key="2">
    <source>
        <dbReference type="Proteomes" id="UP000256562"/>
    </source>
</evidence>
<dbReference type="Proteomes" id="UP000256562">
    <property type="component" value="Unassembled WGS sequence"/>
</dbReference>
<accession>A0A3E0IRA2</accession>
<dbReference type="AlphaFoldDB" id="A0A3E0IRA2"/>
<feature type="non-terminal residue" evidence="1">
    <location>
        <position position="1"/>
    </location>
</feature>
<dbReference type="EMBL" id="QKXQ01000148">
    <property type="protein sequence ID" value="REH98422.1"/>
    <property type="molecule type" value="Genomic_DNA"/>
</dbReference>
<dbReference type="Gene3D" id="3.40.50.300">
    <property type="entry name" value="P-loop containing nucleotide triphosphate hydrolases"/>
    <property type="match status" value="1"/>
</dbReference>
<dbReference type="SUPFAM" id="SSF52540">
    <property type="entry name" value="P-loop containing nucleoside triphosphate hydrolases"/>
    <property type="match status" value="1"/>
</dbReference>
<sequence length="127" mass="15026">LWESIHNIRKQQGLTVILVTHYLEEMKSIDYLITLIKGENQFFGTTFEFIKKYGYSELKLHLKDQKLKIKSKLPDKKGNLSFFNKDIDMKINILNEAYEKGVLINFENKTPSLEHSYLQLLKEEKSK</sequence>
<evidence type="ECO:0000313" key="1">
    <source>
        <dbReference type="EMBL" id="REH98422.1"/>
    </source>
</evidence>
<protein>
    <recommendedName>
        <fullName evidence="3">ABC transporter ATP-binding protein</fullName>
    </recommendedName>
</protein>